<dbReference type="Proteomes" id="UP001055868">
    <property type="component" value="Chromosome"/>
</dbReference>
<keyword evidence="1" id="KW-0238">DNA-binding</keyword>
<gene>
    <name evidence="3" type="ORF">M4486_03545</name>
</gene>
<name>A0ABY4N9F1_9MICO</name>
<evidence type="ECO:0000256" key="1">
    <source>
        <dbReference type="ARBA" id="ARBA00023125"/>
    </source>
</evidence>
<dbReference type="Pfam" id="PF13411">
    <property type="entry name" value="MerR_1"/>
    <property type="match status" value="1"/>
</dbReference>
<feature type="domain" description="HTH merR-type" evidence="2">
    <location>
        <begin position="2"/>
        <end position="71"/>
    </location>
</feature>
<evidence type="ECO:0000313" key="3">
    <source>
        <dbReference type="EMBL" id="UQN30427.1"/>
    </source>
</evidence>
<dbReference type="PANTHER" id="PTHR30204:SF93">
    <property type="entry name" value="HTH MERR-TYPE DOMAIN-CONTAINING PROTEIN"/>
    <property type="match status" value="1"/>
</dbReference>
<reference evidence="3" key="1">
    <citation type="submission" date="2022-05" db="EMBL/GenBank/DDBJ databases">
        <title>Genomic analysis of Brachybacterium sp. CBA3104.</title>
        <authorList>
            <person name="Roh S.W."/>
            <person name="Kim Y.B."/>
            <person name="Kim Y."/>
        </authorList>
    </citation>
    <scope>NUCLEOTIDE SEQUENCE</scope>
    <source>
        <strain evidence="3">CBA3104</strain>
    </source>
</reference>
<dbReference type="EMBL" id="CP097218">
    <property type="protein sequence ID" value="UQN30427.1"/>
    <property type="molecule type" value="Genomic_DNA"/>
</dbReference>
<evidence type="ECO:0000313" key="4">
    <source>
        <dbReference type="Proteomes" id="UP001055868"/>
    </source>
</evidence>
<dbReference type="SUPFAM" id="SSF46955">
    <property type="entry name" value="Putative DNA-binding domain"/>
    <property type="match status" value="1"/>
</dbReference>
<dbReference type="RefSeq" id="WP_249479723.1">
    <property type="nucleotide sequence ID" value="NZ_CP097218.1"/>
</dbReference>
<dbReference type="InterPro" id="IPR047057">
    <property type="entry name" value="MerR_fam"/>
</dbReference>
<proteinExistence type="predicted"/>
<dbReference type="InterPro" id="IPR009061">
    <property type="entry name" value="DNA-bd_dom_put_sf"/>
</dbReference>
<dbReference type="InterPro" id="IPR000551">
    <property type="entry name" value="MerR-type_HTH_dom"/>
</dbReference>
<accession>A0ABY4N9F1</accession>
<organism evidence="3 4">
    <name type="scientific">Brachybacterium kimchii</name>
    <dbReference type="NCBI Taxonomy" id="2942909"/>
    <lineage>
        <taxon>Bacteria</taxon>
        <taxon>Bacillati</taxon>
        <taxon>Actinomycetota</taxon>
        <taxon>Actinomycetes</taxon>
        <taxon>Micrococcales</taxon>
        <taxon>Dermabacteraceae</taxon>
        <taxon>Brachybacterium</taxon>
    </lineage>
</organism>
<dbReference type="PROSITE" id="PS50937">
    <property type="entry name" value="HTH_MERR_2"/>
    <property type="match status" value="1"/>
</dbReference>
<evidence type="ECO:0000259" key="2">
    <source>
        <dbReference type="PROSITE" id="PS50937"/>
    </source>
</evidence>
<protein>
    <submittedName>
        <fullName evidence="3">MerR family transcriptional regulator</fullName>
    </submittedName>
</protein>
<dbReference type="SMART" id="SM00422">
    <property type="entry name" value="HTH_MERR"/>
    <property type="match status" value="1"/>
</dbReference>
<dbReference type="Gene3D" id="1.10.1660.10">
    <property type="match status" value="1"/>
</dbReference>
<dbReference type="PANTHER" id="PTHR30204">
    <property type="entry name" value="REDOX-CYCLING DRUG-SENSING TRANSCRIPTIONAL ACTIVATOR SOXR"/>
    <property type="match status" value="1"/>
</dbReference>
<keyword evidence="4" id="KW-1185">Reference proteome</keyword>
<sequence>MTWSTRRLAELAGTTVKSVRHYHAVGLLEEPGRAANGYKQYGTSHLVRLLQITRLRKLGMSLADIAEAGESDASYVEAVQALDARLADSIARQQAVRAELADLMVHSAGPDVPAGFEGVADSLTAADRAMITISGALHDDSGMRELHSIVADHQEADEDFNALAPDADDDTVSAVAAQMATVLRAIHERYPSTLTPPTAVGNREQAVREALNQAVTDLYNPAQLEVLRRAYRRAREDAEHGMRRADHD</sequence>